<keyword evidence="1" id="KW-0812">Transmembrane</keyword>
<evidence type="ECO:0000256" key="1">
    <source>
        <dbReference type="SAM" id="Phobius"/>
    </source>
</evidence>
<reference evidence="2 3" key="1">
    <citation type="submission" date="2024-11" db="EMBL/GenBank/DDBJ databases">
        <authorList>
            <person name="Lucas J.A."/>
        </authorList>
    </citation>
    <scope>NUCLEOTIDE SEQUENCE [LARGE SCALE GENOMIC DNA]</scope>
    <source>
        <strain evidence="2 3">Z 5.4</strain>
    </source>
</reference>
<feature type="transmembrane region" description="Helical" evidence="1">
    <location>
        <begin position="7"/>
        <end position="24"/>
    </location>
</feature>
<evidence type="ECO:0000313" key="3">
    <source>
        <dbReference type="Proteomes" id="UP001623041"/>
    </source>
</evidence>
<name>A0ABW8RNT1_9BACI</name>
<keyword evidence="1" id="KW-1133">Transmembrane helix</keyword>
<protein>
    <submittedName>
        <fullName evidence="2">Uncharacterized protein</fullName>
    </submittedName>
</protein>
<dbReference type="RefSeq" id="WP_406583580.1">
    <property type="nucleotide sequence ID" value="NZ_JBJHQH010000035.1"/>
</dbReference>
<organism evidence="2 3">
    <name type="scientific">Bacillus salipaludis</name>
    <dbReference type="NCBI Taxonomy" id="2547811"/>
    <lineage>
        <taxon>Bacteria</taxon>
        <taxon>Bacillati</taxon>
        <taxon>Bacillota</taxon>
        <taxon>Bacilli</taxon>
        <taxon>Bacillales</taxon>
        <taxon>Bacillaceae</taxon>
        <taxon>Bacillus</taxon>
    </lineage>
</organism>
<dbReference type="EMBL" id="JBJHQH010000035">
    <property type="protein sequence ID" value="MFK9095176.1"/>
    <property type="molecule type" value="Genomic_DNA"/>
</dbReference>
<keyword evidence="3" id="KW-1185">Reference proteome</keyword>
<proteinExistence type="predicted"/>
<evidence type="ECO:0000313" key="2">
    <source>
        <dbReference type="EMBL" id="MFK9095176.1"/>
    </source>
</evidence>
<keyword evidence="1" id="KW-0472">Membrane</keyword>
<comment type="caution">
    <text evidence="2">The sequence shown here is derived from an EMBL/GenBank/DDBJ whole genome shotgun (WGS) entry which is preliminary data.</text>
</comment>
<accession>A0ABW8RNT1</accession>
<gene>
    <name evidence="2" type="ORF">ACJEBI_27445</name>
</gene>
<feature type="transmembrane region" description="Helical" evidence="1">
    <location>
        <begin position="52"/>
        <end position="70"/>
    </location>
</feature>
<dbReference type="Proteomes" id="UP001623041">
    <property type="component" value="Unassembled WGS sequence"/>
</dbReference>
<sequence>MMNAKTYTILGCVFILVSGLIFTLERLRVAIVFVGENVSQGSFRASPLSPSIADNLVSIIFLAISIVFFYKAKSGEKR</sequence>